<dbReference type="Pfam" id="PF06348">
    <property type="entry name" value="DUF1059"/>
    <property type="match status" value="1"/>
</dbReference>
<proteinExistence type="predicted"/>
<sequence>MPRPITCKDAERDCTWSFNDENMEEVWSKLKEHILSQHKEIELNLENIEIIKSIITSKVYKDGARIESGRFWWWGEKMEKVTQLIADQE</sequence>
<reference evidence="1 2" key="1">
    <citation type="journal article" date="2017" name="Environ. Microbiol.">
        <title>Genome and epigenome of a novel marine Thaumarchaeota strain suggest viral infection, phosphorothioation DNA modification and multiple restriction systems.</title>
        <authorList>
            <person name="Ahlgren N.A."/>
            <person name="Chen Y."/>
            <person name="Needham D.M."/>
            <person name="Parada A.E."/>
            <person name="Sachdeva R."/>
            <person name="Trinh V."/>
            <person name="Chen T."/>
            <person name="Fuhrman J.A."/>
        </authorList>
    </citation>
    <scope>NUCLEOTIDE SEQUENCE [LARGE SCALE GENOMIC DNA]</scope>
    <source>
        <strain evidence="1 2">SPOT01</strain>
    </source>
</reference>
<dbReference type="AlphaFoldDB" id="A0A2Z2HLB3"/>
<dbReference type="OrthoDB" id="9023at2157"/>
<name>A0A2Z2HLB3_9ARCH</name>
<dbReference type="GeneID" id="32901552"/>
<dbReference type="EMBL" id="CP021324">
    <property type="protein sequence ID" value="ARS64714.1"/>
    <property type="molecule type" value="Genomic_DNA"/>
</dbReference>
<keyword evidence="2" id="KW-1185">Reference proteome</keyword>
<evidence type="ECO:0000313" key="2">
    <source>
        <dbReference type="Proteomes" id="UP000249949"/>
    </source>
</evidence>
<protein>
    <recommendedName>
        <fullName evidence="3">DUF1059 domain-containing protein</fullName>
    </recommendedName>
</protein>
<dbReference type="KEGG" id="nct:NMSP_1097"/>
<evidence type="ECO:0000313" key="1">
    <source>
        <dbReference type="EMBL" id="ARS64714.1"/>
    </source>
</evidence>
<accession>A0A2Z2HLB3</accession>
<organism evidence="1 2">
    <name type="scientific">Candidatus Nitrosomarinus catalinensis</name>
    <dbReference type="NCBI Taxonomy" id="1898749"/>
    <lineage>
        <taxon>Archaea</taxon>
        <taxon>Nitrososphaerota</taxon>
        <taxon>Nitrososphaeria</taxon>
        <taxon>Nitrosopumilales</taxon>
        <taxon>Nitrosopumilaceae</taxon>
        <taxon>Candidatus Nitrosomarinus</taxon>
    </lineage>
</organism>
<dbReference type="Proteomes" id="UP000249949">
    <property type="component" value="Chromosome"/>
</dbReference>
<evidence type="ECO:0008006" key="3">
    <source>
        <dbReference type="Google" id="ProtNLM"/>
    </source>
</evidence>
<dbReference type="InterPro" id="IPR009409">
    <property type="entry name" value="DUF1059"/>
</dbReference>
<gene>
    <name evidence="1" type="ORF">NMSP_1097</name>
</gene>
<dbReference type="RefSeq" id="WP_086907774.1">
    <property type="nucleotide sequence ID" value="NZ_CP021324.1"/>
</dbReference>